<proteinExistence type="predicted"/>
<dbReference type="PANTHER" id="PTHR10366">
    <property type="entry name" value="NAD DEPENDENT EPIMERASE/DEHYDRATASE"/>
    <property type="match status" value="1"/>
</dbReference>
<organism evidence="3 4">
    <name type="scientific">Oncorhynchus mykiss</name>
    <name type="common">Rainbow trout</name>
    <name type="synonym">Salmo gairdneri</name>
    <dbReference type="NCBI Taxonomy" id="8022"/>
    <lineage>
        <taxon>Eukaryota</taxon>
        <taxon>Metazoa</taxon>
        <taxon>Chordata</taxon>
        <taxon>Craniata</taxon>
        <taxon>Vertebrata</taxon>
        <taxon>Euteleostomi</taxon>
        <taxon>Actinopterygii</taxon>
        <taxon>Neopterygii</taxon>
        <taxon>Teleostei</taxon>
        <taxon>Protacanthopterygii</taxon>
        <taxon>Salmoniformes</taxon>
        <taxon>Salmonidae</taxon>
        <taxon>Salmoninae</taxon>
        <taxon>Oncorhynchus</taxon>
    </lineage>
</organism>
<evidence type="ECO:0000313" key="3">
    <source>
        <dbReference type="EMBL" id="CDR03836.1"/>
    </source>
</evidence>
<keyword evidence="1" id="KW-0560">Oxidoreductase</keyword>
<dbReference type="GO" id="GO:0016616">
    <property type="term" value="F:oxidoreductase activity, acting on the CH-OH group of donors, NAD or NADP as acceptor"/>
    <property type="evidence" value="ECO:0007669"/>
    <property type="project" value="InterPro"/>
</dbReference>
<dbReference type="PANTHER" id="PTHR10366:SF847">
    <property type="entry name" value="3 BETA-HYDROXYSTEROID DEHYDROGENASE TYPE 7"/>
    <property type="match status" value="1"/>
</dbReference>
<reference evidence="3" key="2">
    <citation type="submission" date="2014-03" db="EMBL/GenBank/DDBJ databases">
        <authorList>
            <person name="Genoscope - CEA"/>
        </authorList>
    </citation>
    <scope>NUCLEOTIDE SEQUENCE</scope>
</reference>
<dbReference type="InterPro" id="IPR002225">
    <property type="entry name" value="3Beta_OHSteriod_DH/Estase"/>
</dbReference>
<dbReference type="Proteomes" id="UP000193380">
    <property type="component" value="Unassembled WGS sequence"/>
</dbReference>
<protein>
    <recommendedName>
        <fullName evidence="2">3-beta hydroxysteroid dehydrogenase/isomerase domain-containing protein</fullName>
    </recommendedName>
</protein>
<accession>A0A060ZEK4</accession>
<feature type="non-terminal residue" evidence="3">
    <location>
        <position position="1"/>
    </location>
</feature>
<dbReference type="SUPFAM" id="SSF51735">
    <property type="entry name" value="NAD(P)-binding Rossmann-fold domains"/>
    <property type="match status" value="1"/>
</dbReference>
<sequence length="154" mass="17021">DNKFKQVPLIQVTSGGQRSLLKKKLQVCESQKSCLSVGDQILIFHHNLQINSLKILQYTHTHTHTFFPLSPIRAGKGGDYSSVREVSKGADLVIHTASLVDVWHRVPETVIQAVNVQGTVNVINACVENGIQYLVYTSSMEVVGPNVKGDPFIR</sequence>
<evidence type="ECO:0000259" key="2">
    <source>
        <dbReference type="Pfam" id="PF01073"/>
    </source>
</evidence>
<dbReference type="STRING" id="8022.A0A060ZEK4"/>
<dbReference type="Gene3D" id="3.40.50.720">
    <property type="entry name" value="NAD(P)-binding Rossmann-like Domain"/>
    <property type="match status" value="1"/>
</dbReference>
<dbReference type="InterPro" id="IPR050425">
    <property type="entry name" value="NAD(P)_dehydrat-like"/>
</dbReference>
<dbReference type="GO" id="GO:0006694">
    <property type="term" value="P:steroid biosynthetic process"/>
    <property type="evidence" value="ECO:0007669"/>
    <property type="project" value="InterPro"/>
</dbReference>
<dbReference type="InterPro" id="IPR036291">
    <property type="entry name" value="NAD(P)-bd_dom_sf"/>
</dbReference>
<dbReference type="EMBL" id="FR966957">
    <property type="protein sequence ID" value="CDR03836.1"/>
    <property type="molecule type" value="Genomic_DNA"/>
</dbReference>
<reference evidence="3" key="1">
    <citation type="journal article" date="2014" name="Nat. Commun.">
        <title>The rainbow trout genome provides novel insights into evolution after whole-genome duplication in vertebrates.</title>
        <authorList>
            <person name="Berthelot C."/>
            <person name="Brunet F."/>
            <person name="Chalopin D."/>
            <person name="Juanchich A."/>
            <person name="Bernard M."/>
            <person name="Noel B."/>
            <person name="Bento P."/>
            <person name="Da Silva C."/>
            <person name="Labadie K."/>
            <person name="Alberti A."/>
            <person name="Aury J.M."/>
            <person name="Louis A."/>
            <person name="Dehais P."/>
            <person name="Bardou P."/>
            <person name="Montfort J."/>
            <person name="Klopp C."/>
            <person name="Cabau C."/>
            <person name="Gaspin C."/>
            <person name="Thorgaard G.H."/>
            <person name="Boussaha M."/>
            <person name="Quillet E."/>
            <person name="Guyomard R."/>
            <person name="Galiana D."/>
            <person name="Bobe J."/>
            <person name="Volff J.N."/>
            <person name="Genet C."/>
            <person name="Wincker P."/>
            <person name="Jaillon O."/>
            <person name="Roest Crollius H."/>
            <person name="Guiguen Y."/>
        </authorList>
    </citation>
    <scope>NUCLEOTIDE SEQUENCE [LARGE SCALE GENOMIC DNA]</scope>
</reference>
<feature type="domain" description="3-beta hydroxysteroid dehydrogenase/isomerase" evidence="2">
    <location>
        <begin position="79"/>
        <end position="153"/>
    </location>
</feature>
<evidence type="ECO:0000313" key="4">
    <source>
        <dbReference type="Proteomes" id="UP000193380"/>
    </source>
</evidence>
<dbReference type="AlphaFoldDB" id="A0A060ZEK4"/>
<dbReference type="Pfam" id="PF01073">
    <property type="entry name" value="3Beta_HSD"/>
    <property type="match status" value="1"/>
</dbReference>
<name>A0A060ZEK4_ONCMY</name>
<evidence type="ECO:0000256" key="1">
    <source>
        <dbReference type="ARBA" id="ARBA00023002"/>
    </source>
</evidence>
<dbReference type="PaxDb" id="8022-A0A060ZEK4"/>
<gene>
    <name evidence="3" type="ORF">GSONMT00015874001</name>
</gene>